<feature type="transmembrane region" description="Helical" evidence="5">
    <location>
        <begin position="12"/>
        <end position="33"/>
    </location>
</feature>
<proteinExistence type="predicted"/>
<dbReference type="EMBL" id="JAROCA020000003">
    <property type="protein sequence ID" value="MDY0407252.1"/>
    <property type="molecule type" value="Genomic_DNA"/>
</dbReference>
<dbReference type="Proteomes" id="UP001228376">
    <property type="component" value="Unassembled WGS sequence"/>
</dbReference>
<accession>A0ABU5CLL1</accession>
<protein>
    <submittedName>
        <fullName evidence="6">Tellurite resistance/C4-dicarboxylate transporter family protein</fullName>
    </submittedName>
</protein>
<organism evidence="6 7">
    <name type="scientific">Tigheibacillus jepli</name>
    <dbReference type="NCBI Taxonomy" id="3035914"/>
    <lineage>
        <taxon>Bacteria</taxon>
        <taxon>Bacillati</taxon>
        <taxon>Bacillota</taxon>
        <taxon>Bacilli</taxon>
        <taxon>Bacillales</taxon>
        <taxon>Bacillaceae</taxon>
        <taxon>Tigheibacillus</taxon>
    </lineage>
</organism>
<evidence type="ECO:0000313" key="7">
    <source>
        <dbReference type="Proteomes" id="UP001228376"/>
    </source>
</evidence>
<keyword evidence="3 5" id="KW-1133">Transmembrane helix</keyword>
<dbReference type="InterPro" id="IPR004695">
    <property type="entry name" value="SLAC1/Mae1/Ssu1/TehA"/>
</dbReference>
<reference evidence="6 7" key="1">
    <citation type="submission" date="2023-10" db="EMBL/GenBank/DDBJ databases">
        <title>179-bfca-hs.</title>
        <authorList>
            <person name="Miliotis G."/>
            <person name="Sengupta P."/>
            <person name="Hameed A."/>
            <person name="Chuvochina M."/>
            <person name="Mcdonagh F."/>
            <person name="Simpson A.C."/>
            <person name="Singh N.K."/>
            <person name="Rekha P.D."/>
            <person name="Raman K."/>
            <person name="Hugenholtz P."/>
            <person name="Venkateswaran K."/>
        </authorList>
    </citation>
    <scope>NUCLEOTIDE SEQUENCE [LARGE SCALE GENOMIC DNA]</scope>
    <source>
        <strain evidence="6 7">179-BFC-A-HS</strain>
    </source>
</reference>
<evidence type="ECO:0000256" key="3">
    <source>
        <dbReference type="ARBA" id="ARBA00022989"/>
    </source>
</evidence>
<comment type="subcellular location">
    <subcellularLocation>
        <location evidence="1">Membrane</location>
        <topology evidence="1">Multi-pass membrane protein</topology>
    </subcellularLocation>
</comment>
<feature type="transmembrane region" description="Helical" evidence="5">
    <location>
        <begin position="141"/>
        <end position="166"/>
    </location>
</feature>
<evidence type="ECO:0000256" key="5">
    <source>
        <dbReference type="SAM" id="Phobius"/>
    </source>
</evidence>
<comment type="caution">
    <text evidence="6">The sequence shown here is derived from an EMBL/GenBank/DDBJ whole genome shotgun (WGS) entry which is preliminary data.</text>
</comment>
<sequence>MIGYLKERSENLFTGYFALVMATGALSIAIHLLGMQPVAKILLVINIVAYAGLWLLTLTRLRYFFPKVIKDITSHSNGPGFFTLVAGTCVFGSQLIIVGHHHTFSWFLWALAILLWVVIMYTFFTAVTIREGKPTIKEGINGAWLIASVGTQSVSILGTLLAPYAVGEHQRIILFFTLAMYFLGCMLYLNIITLIFYRFTFVEFKFEALTPPYWINMGAVPSQRLQVQH</sequence>
<keyword evidence="7" id="KW-1185">Reference proteome</keyword>
<feature type="transmembrane region" description="Helical" evidence="5">
    <location>
        <begin position="39"/>
        <end position="59"/>
    </location>
</feature>
<evidence type="ECO:0000313" key="6">
    <source>
        <dbReference type="EMBL" id="MDY0407252.1"/>
    </source>
</evidence>
<feature type="transmembrane region" description="Helical" evidence="5">
    <location>
        <begin position="172"/>
        <end position="197"/>
    </location>
</feature>
<evidence type="ECO:0000256" key="1">
    <source>
        <dbReference type="ARBA" id="ARBA00004141"/>
    </source>
</evidence>
<evidence type="ECO:0000256" key="4">
    <source>
        <dbReference type="ARBA" id="ARBA00023136"/>
    </source>
</evidence>
<dbReference type="Gene3D" id="1.50.10.150">
    <property type="entry name" value="Voltage-dependent anion channel"/>
    <property type="match status" value="1"/>
</dbReference>
<keyword evidence="2 5" id="KW-0812">Transmembrane</keyword>
<evidence type="ECO:0000256" key="2">
    <source>
        <dbReference type="ARBA" id="ARBA00022692"/>
    </source>
</evidence>
<keyword evidence="4 5" id="KW-0472">Membrane</keyword>
<dbReference type="CDD" id="cd09319">
    <property type="entry name" value="TDT_like_1"/>
    <property type="match status" value="1"/>
</dbReference>
<name>A0ABU5CLL1_9BACI</name>
<feature type="transmembrane region" description="Helical" evidence="5">
    <location>
        <begin position="106"/>
        <end position="129"/>
    </location>
</feature>
<feature type="transmembrane region" description="Helical" evidence="5">
    <location>
        <begin position="80"/>
        <end position="100"/>
    </location>
</feature>
<gene>
    <name evidence="6" type="ORF">P5G51_019665</name>
</gene>
<dbReference type="Pfam" id="PF03595">
    <property type="entry name" value="SLAC1"/>
    <property type="match status" value="1"/>
</dbReference>
<dbReference type="InterPro" id="IPR038665">
    <property type="entry name" value="Voltage-dep_anion_channel_sf"/>
</dbReference>